<keyword evidence="6" id="KW-0695">RNA-directed DNA polymerase</keyword>
<evidence type="ECO:0000256" key="3">
    <source>
        <dbReference type="ARBA" id="ARBA00022722"/>
    </source>
</evidence>
<organism evidence="9 10">
    <name type="scientific">Dendrothele bispora (strain CBS 962.96)</name>
    <dbReference type="NCBI Taxonomy" id="1314807"/>
    <lineage>
        <taxon>Eukaryota</taxon>
        <taxon>Fungi</taxon>
        <taxon>Dikarya</taxon>
        <taxon>Basidiomycota</taxon>
        <taxon>Agaricomycotina</taxon>
        <taxon>Agaricomycetes</taxon>
        <taxon>Agaricomycetidae</taxon>
        <taxon>Agaricales</taxon>
        <taxon>Agaricales incertae sedis</taxon>
        <taxon>Dendrothele</taxon>
    </lineage>
</organism>
<keyword evidence="1" id="KW-0808">Transferase</keyword>
<feature type="compositionally biased region" description="Basic and acidic residues" evidence="7">
    <location>
        <begin position="72"/>
        <end position="88"/>
    </location>
</feature>
<evidence type="ECO:0000313" key="9">
    <source>
        <dbReference type="EMBL" id="THU99645.1"/>
    </source>
</evidence>
<feature type="region of interest" description="Disordered" evidence="7">
    <location>
        <begin position="71"/>
        <end position="96"/>
    </location>
</feature>
<feature type="non-terminal residue" evidence="9">
    <location>
        <position position="1"/>
    </location>
</feature>
<evidence type="ECO:0000256" key="5">
    <source>
        <dbReference type="ARBA" id="ARBA00022801"/>
    </source>
</evidence>
<reference evidence="9 10" key="1">
    <citation type="journal article" date="2019" name="Nat. Ecol. Evol.">
        <title>Megaphylogeny resolves global patterns of mushroom evolution.</title>
        <authorList>
            <person name="Varga T."/>
            <person name="Krizsan K."/>
            <person name="Foldi C."/>
            <person name="Dima B."/>
            <person name="Sanchez-Garcia M."/>
            <person name="Sanchez-Ramirez S."/>
            <person name="Szollosi G.J."/>
            <person name="Szarkandi J.G."/>
            <person name="Papp V."/>
            <person name="Albert L."/>
            <person name="Andreopoulos W."/>
            <person name="Angelini C."/>
            <person name="Antonin V."/>
            <person name="Barry K.W."/>
            <person name="Bougher N.L."/>
            <person name="Buchanan P."/>
            <person name="Buyck B."/>
            <person name="Bense V."/>
            <person name="Catcheside P."/>
            <person name="Chovatia M."/>
            <person name="Cooper J."/>
            <person name="Damon W."/>
            <person name="Desjardin D."/>
            <person name="Finy P."/>
            <person name="Geml J."/>
            <person name="Haridas S."/>
            <person name="Hughes K."/>
            <person name="Justo A."/>
            <person name="Karasinski D."/>
            <person name="Kautmanova I."/>
            <person name="Kiss B."/>
            <person name="Kocsube S."/>
            <person name="Kotiranta H."/>
            <person name="LaButti K.M."/>
            <person name="Lechner B.E."/>
            <person name="Liimatainen K."/>
            <person name="Lipzen A."/>
            <person name="Lukacs Z."/>
            <person name="Mihaltcheva S."/>
            <person name="Morgado L.N."/>
            <person name="Niskanen T."/>
            <person name="Noordeloos M.E."/>
            <person name="Ohm R.A."/>
            <person name="Ortiz-Santana B."/>
            <person name="Ovrebo C."/>
            <person name="Racz N."/>
            <person name="Riley R."/>
            <person name="Savchenko A."/>
            <person name="Shiryaev A."/>
            <person name="Soop K."/>
            <person name="Spirin V."/>
            <person name="Szebenyi C."/>
            <person name="Tomsovsky M."/>
            <person name="Tulloss R.E."/>
            <person name="Uehling J."/>
            <person name="Grigoriev I.V."/>
            <person name="Vagvolgyi C."/>
            <person name="Papp T."/>
            <person name="Martin F.M."/>
            <person name="Miettinen O."/>
            <person name="Hibbett D.S."/>
            <person name="Nagy L.G."/>
        </authorList>
    </citation>
    <scope>NUCLEOTIDE SEQUENCE [LARGE SCALE GENOMIC DNA]</scope>
    <source>
        <strain evidence="9 10">CBS 962.96</strain>
    </source>
</reference>
<name>A0A4V4HGQ0_DENBC</name>
<evidence type="ECO:0000256" key="4">
    <source>
        <dbReference type="ARBA" id="ARBA00022759"/>
    </source>
</evidence>
<protein>
    <recommendedName>
        <fullName evidence="8">Reverse transcriptase RNase H-like domain-containing protein</fullName>
    </recommendedName>
</protein>
<dbReference type="InterPro" id="IPR043502">
    <property type="entry name" value="DNA/RNA_pol_sf"/>
</dbReference>
<feature type="non-terminal residue" evidence="9">
    <location>
        <position position="96"/>
    </location>
</feature>
<dbReference type="Proteomes" id="UP000297245">
    <property type="component" value="Unassembled WGS sequence"/>
</dbReference>
<feature type="domain" description="Reverse transcriptase RNase H-like" evidence="8">
    <location>
        <begin position="1"/>
        <end position="56"/>
    </location>
</feature>
<dbReference type="EMBL" id="ML179116">
    <property type="protein sequence ID" value="THU99645.1"/>
    <property type="molecule type" value="Genomic_DNA"/>
</dbReference>
<keyword evidence="4" id="KW-0255">Endonuclease</keyword>
<evidence type="ECO:0000256" key="7">
    <source>
        <dbReference type="SAM" id="MobiDB-lite"/>
    </source>
</evidence>
<keyword evidence="3" id="KW-0540">Nuclease</keyword>
<evidence type="ECO:0000256" key="6">
    <source>
        <dbReference type="ARBA" id="ARBA00022918"/>
    </source>
</evidence>
<dbReference type="PANTHER" id="PTHR34072:SF52">
    <property type="entry name" value="RIBONUCLEASE H"/>
    <property type="match status" value="1"/>
</dbReference>
<accession>A0A4V4HGQ0</accession>
<evidence type="ECO:0000256" key="1">
    <source>
        <dbReference type="ARBA" id="ARBA00022679"/>
    </source>
</evidence>
<evidence type="ECO:0000313" key="10">
    <source>
        <dbReference type="Proteomes" id="UP000297245"/>
    </source>
</evidence>
<gene>
    <name evidence="9" type="ORF">K435DRAFT_562679</name>
</gene>
<sequence length="96" mass="11624">RNYDIHDKEMLAIMRALKEWRHYLLGPEFEIWTDHKNLEYFMTSKNLNRRQARWSLADYDFKLIHKPGVSQKKPDLLSRRKGHERGENDNEGITLL</sequence>
<dbReference type="Pfam" id="PF17917">
    <property type="entry name" value="RT_RNaseH"/>
    <property type="match status" value="1"/>
</dbReference>
<dbReference type="SUPFAM" id="SSF56672">
    <property type="entry name" value="DNA/RNA polymerases"/>
    <property type="match status" value="1"/>
</dbReference>
<dbReference type="CDD" id="cd09274">
    <property type="entry name" value="RNase_HI_RT_Ty3"/>
    <property type="match status" value="1"/>
</dbReference>
<dbReference type="GO" id="GO:0004519">
    <property type="term" value="F:endonuclease activity"/>
    <property type="evidence" value="ECO:0007669"/>
    <property type="project" value="UniProtKB-KW"/>
</dbReference>
<dbReference type="OrthoDB" id="3015916at2759"/>
<dbReference type="GO" id="GO:0003964">
    <property type="term" value="F:RNA-directed DNA polymerase activity"/>
    <property type="evidence" value="ECO:0007669"/>
    <property type="project" value="UniProtKB-KW"/>
</dbReference>
<keyword evidence="10" id="KW-1185">Reference proteome</keyword>
<evidence type="ECO:0000256" key="2">
    <source>
        <dbReference type="ARBA" id="ARBA00022695"/>
    </source>
</evidence>
<dbReference type="AlphaFoldDB" id="A0A4V4HGQ0"/>
<keyword evidence="5" id="KW-0378">Hydrolase</keyword>
<evidence type="ECO:0000259" key="8">
    <source>
        <dbReference type="Pfam" id="PF17917"/>
    </source>
</evidence>
<dbReference type="PANTHER" id="PTHR34072">
    <property type="entry name" value="ENZYMATIC POLYPROTEIN-RELATED"/>
    <property type="match status" value="1"/>
</dbReference>
<dbReference type="GO" id="GO:0016787">
    <property type="term" value="F:hydrolase activity"/>
    <property type="evidence" value="ECO:0007669"/>
    <property type="project" value="UniProtKB-KW"/>
</dbReference>
<keyword evidence="2" id="KW-0548">Nucleotidyltransferase</keyword>
<proteinExistence type="predicted"/>
<dbReference type="InterPro" id="IPR041373">
    <property type="entry name" value="RT_RNaseH"/>
</dbReference>